<reference evidence="3" key="1">
    <citation type="journal article" date="2013" name="Stand. Genomic Sci.">
        <title>Complete genome sequence of Desulfocapsa sulfexigens, a marine deltaproteobacterium specialized in disproportionating inorganic sulfur compounds.</title>
        <authorList>
            <person name="Finster K.W."/>
            <person name="Kjeldsen K.U."/>
            <person name="Kube M."/>
            <person name="Reinhardt R."/>
            <person name="Mussmann M."/>
            <person name="Amann R."/>
            <person name="Schreiber L."/>
        </authorList>
    </citation>
    <scope>NUCLEOTIDE SEQUENCE [LARGE SCALE GENOMIC DNA]</scope>
    <source>
        <strain evidence="3">DSM 10523 / SB164P1</strain>
    </source>
</reference>
<accession>M1PB31</accession>
<gene>
    <name evidence="2" type="ordered locus">UWK_00380</name>
</gene>
<dbReference type="HOGENOM" id="CLU_051840_0_0_7"/>
<dbReference type="eggNOG" id="COG3681">
    <property type="taxonomic scope" value="Bacteria"/>
</dbReference>
<feature type="domain" description="Serine dehydratase-like alpha subunit" evidence="1">
    <location>
        <begin position="167"/>
        <end position="386"/>
    </location>
</feature>
<dbReference type="Pfam" id="PF03313">
    <property type="entry name" value="SDH_alpha"/>
    <property type="match status" value="1"/>
</dbReference>
<evidence type="ECO:0000313" key="2">
    <source>
        <dbReference type="EMBL" id="AGF76965.1"/>
    </source>
</evidence>
<dbReference type="GO" id="GO:0019450">
    <property type="term" value="P:L-cysteine catabolic process to pyruvate"/>
    <property type="evidence" value="ECO:0007669"/>
    <property type="project" value="TreeGrafter"/>
</dbReference>
<dbReference type="EMBL" id="CP003985">
    <property type="protein sequence ID" value="AGF76965.1"/>
    <property type="molecule type" value="Genomic_DNA"/>
</dbReference>
<organism evidence="2 3">
    <name type="scientific">Desulfocapsa sulfexigens (strain DSM 10523 / SB164P1)</name>
    <dbReference type="NCBI Taxonomy" id="1167006"/>
    <lineage>
        <taxon>Bacteria</taxon>
        <taxon>Pseudomonadati</taxon>
        <taxon>Thermodesulfobacteriota</taxon>
        <taxon>Desulfobulbia</taxon>
        <taxon>Desulfobulbales</taxon>
        <taxon>Desulfocapsaceae</taxon>
        <taxon>Desulfocapsa</taxon>
    </lineage>
</organism>
<evidence type="ECO:0000313" key="3">
    <source>
        <dbReference type="Proteomes" id="UP000011721"/>
    </source>
</evidence>
<dbReference type="STRING" id="1167006.UWK_00380"/>
<keyword evidence="3" id="KW-1185">Reference proteome</keyword>
<dbReference type="PANTHER" id="PTHR30501">
    <property type="entry name" value="UPF0597 PROTEIN YHAM"/>
    <property type="match status" value="1"/>
</dbReference>
<dbReference type="PANTHER" id="PTHR30501:SF2">
    <property type="entry name" value="UPF0597 PROTEIN YHAM"/>
    <property type="match status" value="1"/>
</dbReference>
<protein>
    <recommendedName>
        <fullName evidence="1">Serine dehydratase-like alpha subunit domain-containing protein</fullName>
    </recommendedName>
</protein>
<dbReference type="InterPro" id="IPR021144">
    <property type="entry name" value="UPF0597"/>
</dbReference>
<dbReference type="PATRIC" id="fig|1167006.5.peg.431"/>
<evidence type="ECO:0000259" key="1">
    <source>
        <dbReference type="Pfam" id="PF03313"/>
    </source>
</evidence>
<dbReference type="OrthoDB" id="41906at2"/>
<sequence>MTKLSRKLNNALEITAGCTEPAAIAFCASFVGKYLDDIPQEILLRIDQRTYKNAFGAGIPRAGDKRGSEWALLFGFVMACPEKRLSIFSGLEKDAITRAQALHDRDILKVELVETETLLIAVSARGATNHVEARIEGGHTKVTAVTLNNRTIDIAEEKEKEAAAASLPYEDAIYEALNWPELIEECYKDQTLQTTVRQGIAYNMAAALHGQKYVKSGHGADSLVMGAIYSRMNGDPIPIMSCAGSGNKGLTCMVPVVCYSRDLDLGEELEIKGVLVAVLLTSLITSRFGEVSSVCGAQYAAGAGVIGGILYLKNKLELFDGAYNNFISAIGGGFCDGAKGSCSMRGNVAVSTALTAINHAENGFLVSGRDGFLGTTFHETLDHLTQYNPLIAKFERETIDILRNK</sequence>
<dbReference type="GO" id="GO:0080146">
    <property type="term" value="F:L-cysteine desulfhydrase activity"/>
    <property type="evidence" value="ECO:0007669"/>
    <property type="project" value="TreeGrafter"/>
</dbReference>
<dbReference type="InterPro" id="IPR005130">
    <property type="entry name" value="Ser_deHydtase-like_asu"/>
</dbReference>
<dbReference type="AlphaFoldDB" id="M1PB31"/>
<dbReference type="RefSeq" id="WP_015402663.1">
    <property type="nucleotide sequence ID" value="NC_020304.1"/>
</dbReference>
<name>M1PB31_DESSD</name>
<proteinExistence type="predicted"/>
<dbReference type="Proteomes" id="UP000011721">
    <property type="component" value="Chromosome"/>
</dbReference>
<dbReference type="KEGG" id="dsf:UWK_00380"/>